<protein>
    <submittedName>
        <fullName evidence="1">Uncharacterized protein</fullName>
    </submittedName>
</protein>
<keyword evidence="2" id="KW-1185">Reference proteome</keyword>
<dbReference type="EMBL" id="QICL01000018">
    <property type="protein sequence ID" value="PXV62665.1"/>
    <property type="molecule type" value="Genomic_DNA"/>
</dbReference>
<dbReference type="AlphaFoldDB" id="A0A2V3PLF2"/>
<reference evidence="1 2" key="1">
    <citation type="submission" date="2018-03" db="EMBL/GenBank/DDBJ databases">
        <title>Genomic Encyclopedia of Archaeal and Bacterial Type Strains, Phase II (KMG-II): from individual species to whole genera.</title>
        <authorList>
            <person name="Goeker M."/>
        </authorList>
    </citation>
    <scope>NUCLEOTIDE SEQUENCE [LARGE SCALE GENOMIC DNA]</scope>
    <source>
        <strain evidence="1 2">DSM 100214</strain>
    </source>
</reference>
<comment type="caution">
    <text evidence="1">The sequence shown here is derived from an EMBL/GenBank/DDBJ whole genome shotgun (WGS) entry which is preliminary data.</text>
</comment>
<organism evidence="1 2">
    <name type="scientific">Dysgonomonas alginatilytica</name>
    <dbReference type="NCBI Taxonomy" id="1605892"/>
    <lineage>
        <taxon>Bacteria</taxon>
        <taxon>Pseudomonadati</taxon>
        <taxon>Bacteroidota</taxon>
        <taxon>Bacteroidia</taxon>
        <taxon>Bacteroidales</taxon>
        <taxon>Dysgonomonadaceae</taxon>
        <taxon>Dysgonomonas</taxon>
    </lineage>
</organism>
<dbReference type="OrthoDB" id="1119276at2"/>
<dbReference type="RefSeq" id="WP_110311335.1">
    <property type="nucleotide sequence ID" value="NZ_QICL01000018.1"/>
</dbReference>
<sequence length="135" mass="15622">MKNQIGYRSLYKTDLFEIGNVYEDAYLINNETKENIHIGWFYGEPTCAFINADNSWCVVGGDVLILIKNFKLIDIDGIKDVFAVKSIDESNIQILTDPWSEYSSIWQLNVESLACIKVQNFTKYKGEKYTNDVDW</sequence>
<evidence type="ECO:0000313" key="2">
    <source>
        <dbReference type="Proteomes" id="UP000247973"/>
    </source>
</evidence>
<proteinExistence type="predicted"/>
<name>A0A2V3PLF2_9BACT</name>
<dbReference type="Proteomes" id="UP000247973">
    <property type="component" value="Unassembled WGS sequence"/>
</dbReference>
<accession>A0A2V3PLF2</accession>
<evidence type="ECO:0000313" key="1">
    <source>
        <dbReference type="EMBL" id="PXV62665.1"/>
    </source>
</evidence>
<gene>
    <name evidence="1" type="ORF">CLV62_11854</name>
</gene>